<name>A0A835RF99_VANPL</name>
<proteinExistence type="predicted"/>
<dbReference type="EMBL" id="JADCNL010000004">
    <property type="protein sequence ID" value="KAG0485132.1"/>
    <property type="molecule type" value="Genomic_DNA"/>
</dbReference>
<dbReference type="Pfam" id="PF04398">
    <property type="entry name" value="DUF538"/>
    <property type="match status" value="1"/>
</dbReference>
<evidence type="ECO:0000313" key="2">
    <source>
        <dbReference type="Proteomes" id="UP000636800"/>
    </source>
</evidence>
<dbReference type="OrthoDB" id="5348404at2759"/>
<dbReference type="InterPro" id="IPR036758">
    <property type="entry name" value="At5g01610-like"/>
</dbReference>
<sequence>MLEKFNFPKGILPEGVESYLLRKDGSFNVYLGKNCDLKVPGNYFLRYSRKVSGKVETGSLKSLSGVRVKIVFLWFGIGQVLRSGDELRIHVGPFSASFPVSSFDECPRCPSLFSSLVQSL</sequence>
<dbReference type="SUPFAM" id="SSF141562">
    <property type="entry name" value="At5g01610-like"/>
    <property type="match status" value="1"/>
</dbReference>
<dbReference type="Gene3D" id="2.30.240.10">
    <property type="entry name" value="At5g01610-like"/>
    <property type="match status" value="1"/>
</dbReference>
<dbReference type="InterPro" id="IPR007493">
    <property type="entry name" value="DUF538"/>
</dbReference>
<accession>A0A835RF99</accession>
<keyword evidence="2" id="KW-1185">Reference proteome</keyword>
<gene>
    <name evidence="1" type="ORF">HPP92_009211</name>
</gene>
<dbReference type="Proteomes" id="UP000636800">
    <property type="component" value="Unassembled WGS sequence"/>
</dbReference>
<protein>
    <submittedName>
        <fullName evidence="1">Uncharacterized protein</fullName>
    </submittedName>
</protein>
<dbReference type="PANTHER" id="PTHR31676:SF27">
    <property type="entry name" value="EXPRESSED PROTEIN"/>
    <property type="match status" value="1"/>
</dbReference>
<dbReference type="PANTHER" id="PTHR31676">
    <property type="entry name" value="T31J12.3 PROTEIN-RELATED"/>
    <property type="match status" value="1"/>
</dbReference>
<organism evidence="1 2">
    <name type="scientific">Vanilla planifolia</name>
    <name type="common">Vanilla</name>
    <dbReference type="NCBI Taxonomy" id="51239"/>
    <lineage>
        <taxon>Eukaryota</taxon>
        <taxon>Viridiplantae</taxon>
        <taxon>Streptophyta</taxon>
        <taxon>Embryophyta</taxon>
        <taxon>Tracheophyta</taxon>
        <taxon>Spermatophyta</taxon>
        <taxon>Magnoliopsida</taxon>
        <taxon>Liliopsida</taxon>
        <taxon>Asparagales</taxon>
        <taxon>Orchidaceae</taxon>
        <taxon>Vanilloideae</taxon>
        <taxon>Vanilleae</taxon>
        <taxon>Vanilla</taxon>
    </lineage>
</organism>
<evidence type="ECO:0000313" key="1">
    <source>
        <dbReference type="EMBL" id="KAG0485132.1"/>
    </source>
</evidence>
<reference evidence="1 2" key="1">
    <citation type="journal article" date="2020" name="Nat. Food">
        <title>A phased Vanilla planifolia genome enables genetic improvement of flavour and production.</title>
        <authorList>
            <person name="Hasing T."/>
            <person name="Tang H."/>
            <person name="Brym M."/>
            <person name="Khazi F."/>
            <person name="Huang T."/>
            <person name="Chambers A.H."/>
        </authorList>
    </citation>
    <scope>NUCLEOTIDE SEQUENCE [LARGE SCALE GENOMIC DNA]</scope>
    <source>
        <tissue evidence="1">Leaf</tissue>
    </source>
</reference>
<comment type="caution">
    <text evidence="1">The sequence shown here is derived from an EMBL/GenBank/DDBJ whole genome shotgun (WGS) entry which is preliminary data.</text>
</comment>
<dbReference type="AlphaFoldDB" id="A0A835RF99"/>